<evidence type="ECO:0000256" key="5">
    <source>
        <dbReference type="ARBA" id="ARBA00022737"/>
    </source>
</evidence>
<dbReference type="EC" id="2.3.2.31" evidence="2"/>
<evidence type="ECO:0000256" key="1">
    <source>
        <dbReference type="ARBA" id="ARBA00001798"/>
    </source>
</evidence>
<gene>
    <name evidence="10" type="ORF">LSH36_81g06038</name>
</gene>
<accession>A0AAD9K2K6</accession>
<proteinExistence type="predicted"/>
<keyword evidence="7" id="KW-0833">Ubl conjugation pathway</keyword>
<dbReference type="Proteomes" id="UP001208570">
    <property type="component" value="Unassembled WGS sequence"/>
</dbReference>
<dbReference type="GO" id="GO:0008270">
    <property type="term" value="F:zinc ion binding"/>
    <property type="evidence" value="ECO:0007669"/>
    <property type="project" value="UniProtKB-KW"/>
</dbReference>
<dbReference type="Gene3D" id="3.30.40.10">
    <property type="entry name" value="Zinc/RING finger domain, C3HC4 (zinc finger)"/>
    <property type="match status" value="1"/>
</dbReference>
<evidence type="ECO:0000256" key="3">
    <source>
        <dbReference type="ARBA" id="ARBA00022679"/>
    </source>
</evidence>
<dbReference type="InterPro" id="IPR013083">
    <property type="entry name" value="Znf_RING/FYVE/PHD"/>
</dbReference>
<dbReference type="InterPro" id="IPR044066">
    <property type="entry name" value="TRIAD_supradom"/>
</dbReference>
<organism evidence="10 11">
    <name type="scientific">Paralvinella palmiformis</name>
    <dbReference type="NCBI Taxonomy" id="53620"/>
    <lineage>
        <taxon>Eukaryota</taxon>
        <taxon>Metazoa</taxon>
        <taxon>Spiralia</taxon>
        <taxon>Lophotrochozoa</taxon>
        <taxon>Annelida</taxon>
        <taxon>Polychaeta</taxon>
        <taxon>Sedentaria</taxon>
        <taxon>Canalipalpata</taxon>
        <taxon>Terebellida</taxon>
        <taxon>Terebelliformia</taxon>
        <taxon>Alvinellidae</taxon>
        <taxon>Paralvinella</taxon>
    </lineage>
</organism>
<dbReference type="InterPro" id="IPR017907">
    <property type="entry name" value="Znf_RING_CS"/>
</dbReference>
<dbReference type="EMBL" id="JAODUP010000081">
    <property type="protein sequence ID" value="KAK2163356.1"/>
    <property type="molecule type" value="Genomic_DNA"/>
</dbReference>
<feature type="domain" description="RING-type" evidence="9">
    <location>
        <begin position="844"/>
        <end position="1085"/>
    </location>
</feature>
<evidence type="ECO:0000313" key="11">
    <source>
        <dbReference type="Proteomes" id="UP001208570"/>
    </source>
</evidence>
<dbReference type="SMART" id="SM00647">
    <property type="entry name" value="IBR"/>
    <property type="match status" value="1"/>
</dbReference>
<comment type="catalytic activity">
    <reaction evidence="1">
        <text>[E2 ubiquitin-conjugating enzyme]-S-ubiquitinyl-L-cysteine + [acceptor protein]-L-lysine = [E2 ubiquitin-conjugating enzyme]-L-cysteine + [acceptor protein]-N(6)-ubiquitinyl-L-lysine.</text>
        <dbReference type="EC" id="2.3.2.31"/>
    </reaction>
</comment>
<sequence length="1245" mass="143618">MVQKRSKHGFNTGNTLRSAALHAITSKSSAVVSVKNLEAAQNEIKDKLNELTAVKLYMYNNDYVQYLISLYRMLTTFSYFPDLDVEFSLDKHKCWEILHHLDTFDLPNLWPHLSTPDVTEIFPFKITYKKSHKCKTSVHQYDYLDHKHDTVDDSKTSWKQYALHNEHYRGIQRKGNLNRKKKKLPDKDRHLLFASEVGEPFSVYLDVYRDNAAINKQFSTYKSHRETSEAEPYKICFRVKGFKKKSKDSIVTHLGDQYGKLSTVRGIHLISQKTFANVKALLGIEKIQHSWNQRLSRSHTDHSKDVTGDADCSMQLQNIGEEKNHNVGENVDTMSPLQQLLMRKSDKEQCSKEYQYKKDKYLRSNCDNILHQSHQQEKTHEGHEINESSHHFFLTDPLLEVDIPDQSRLTMTSKLDEMKILRFRGDKVNEMSHLMELPSDKPLIQVKVESSAPRNHRIQDKNKMKRGVSSEVFDQTLVQLNNKMKNKPKHEVNVSLWRVIQSLLDPVNFQENAEIQVIQCKTGQCSVHSDNMLLHNVMSTKPVSVKTSNFRTPREKNYHQVASGMKVRTLRKKQKKHYKKKVNLASFIENAPNNISKVLLHRGFLVMVKSATLQSQYLQHKYGAMYEESRGHPRRFCINASGMVSEIRKHRTGSQGIELVSSDLSFMNMHAILLIEETKVKFPDPETDNKSERQRIPHEKVMFSYVELPVSVNTRSTLLHIRHYDWLQVVFDWHYHVHSAYNAYNMFKSTIQMDQLRPSLKEVAPLSSLRKHSEDNLLNSMHNAKANCTADAQTTDKSNLNQKVMDSTHKRDIYSYVLCQKCYKMIITEGDFNSLKRHPNMLYKLDEIAGSRWTVRYICTPSCGHIVCDDCLHQHVVHEVNTAEHTLISCPLINCNVTLDSVVTLFAMSLTKYCRLLQLKLNDVVSSHPQWKWCPANKCDHAVKVSANAMFDIALVIECVCHHAWCFSCKKPAHWPANCTDAAIYQQWKQTVIAGNGNHEYVLRKLVCTVCIRRNNMGHKEEKNPIIPSADTEEKRSTIDVSDTVCHCRLLFCYQCFKLPHHSVPVPKSTSEAKTMPLSSCHDWLLPVLLSHQAIYHHVNKEKWHPVIADTETTKLARLIVKSRNKRTVESLLLPSPHRHHLPVLPSCGTEKLFLGQVFQLIYQAHMFLEYVCVALINLTSASMETTADIMKIATHLQGTISEIDEVIRNILSSAASSMMKLKHLMNDGRQTMTNLAIRMRQVIT</sequence>
<keyword evidence="4" id="KW-0479">Metal-binding</keyword>
<name>A0AAD9K2K6_9ANNE</name>
<dbReference type="Pfam" id="PF01485">
    <property type="entry name" value="IBR"/>
    <property type="match status" value="1"/>
</dbReference>
<evidence type="ECO:0000313" key="10">
    <source>
        <dbReference type="EMBL" id="KAK2163356.1"/>
    </source>
</evidence>
<evidence type="ECO:0000259" key="9">
    <source>
        <dbReference type="PROSITE" id="PS51873"/>
    </source>
</evidence>
<evidence type="ECO:0000256" key="4">
    <source>
        <dbReference type="ARBA" id="ARBA00022723"/>
    </source>
</evidence>
<dbReference type="AlphaFoldDB" id="A0AAD9K2K6"/>
<evidence type="ECO:0000256" key="8">
    <source>
        <dbReference type="ARBA" id="ARBA00022833"/>
    </source>
</evidence>
<evidence type="ECO:0000256" key="6">
    <source>
        <dbReference type="ARBA" id="ARBA00022771"/>
    </source>
</evidence>
<dbReference type="InterPro" id="IPR031127">
    <property type="entry name" value="E3_UB_ligase_RBR"/>
</dbReference>
<dbReference type="InterPro" id="IPR002867">
    <property type="entry name" value="IBR_dom"/>
</dbReference>
<keyword evidence="8" id="KW-0862">Zinc</keyword>
<dbReference type="PROSITE" id="PS00518">
    <property type="entry name" value="ZF_RING_1"/>
    <property type="match status" value="1"/>
</dbReference>
<protein>
    <recommendedName>
        <fullName evidence="2">RBR-type E3 ubiquitin transferase</fullName>
        <ecNumber evidence="2">2.3.2.31</ecNumber>
    </recommendedName>
</protein>
<comment type="caution">
    <text evidence="10">The sequence shown here is derived from an EMBL/GenBank/DDBJ whole genome shotgun (WGS) entry which is preliminary data.</text>
</comment>
<dbReference type="GO" id="GO:0016567">
    <property type="term" value="P:protein ubiquitination"/>
    <property type="evidence" value="ECO:0007669"/>
    <property type="project" value="InterPro"/>
</dbReference>
<evidence type="ECO:0000256" key="2">
    <source>
        <dbReference type="ARBA" id="ARBA00012251"/>
    </source>
</evidence>
<dbReference type="PANTHER" id="PTHR11685">
    <property type="entry name" value="RBR FAMILY RING FINGER AND IBR DOMAIN-CONTAINING"/>
    <property type="match status" value="1"/>
</dbReference>
<keyword evidence="5" id="KW-0677">Repeat</keyword>
<reference evidence="10" key="1">
    <citation type="journal article" date="2023" name="Mol. Biol. Evol.">
        <title>Third-Generation Sequencing Reveals the Adaptive Role of the Epigenome in Three Deep-Sea Polychaetes.</title>
        <authorList>
            <person name="Perez M."/>
            <person name="Aroh O."/>
            <person name="Sun Y."/>
            <person name="Lan Y."/>
            <person name="Juniper S.K."/>
            <person name="Young C.R."/>
            <person name="Angers B."/>
            <person name="Qian P.Y."/>
        </authorList>
    </citation>
    <scope>NUCLEOTIDE SEQUENCE</scope>
    <source>
        <strain evidence="10">P08H-3</strain>
    </source>
</reference>
<evidence type="ECO:0000256" key="7">
    <source>
        <dbReference type="ARBA" id="ARBA00022786"/>
    </source>
</evidence>
<dbReference type="PROSITE" id="PS51873">
    <property type="entry name" value="TRIAD"/>
    <property type="match status" value="1"/>
</dbReference>
<dbReference type="SUPFAM" id="SSF57850">
    <property type="entry name" value="RING/U-box"/>
    <property type="match status" value="2"/>
</dbReference>
<keyword evidence="3" id="KW-0808">Transferase</keyword>
<keyword evidence="11" id="KW-1185">Reference proteome</keyword>
<keyword evidence="6" id="KW-0863">Zinc-finger</keyword>
<dbReference type="GO" id="GO:0061630">
    <property type="term" value="F:ubiquitin protein ligase activity"/>
    <property type="evidence" value="ECO:0007669"/>
    <property type="project" value="UniProtKB-EC"/>
</dbReference>